<name>A0A420FP51_9SPHI</name>
<comment type="caution">
    <text evidence="1">The sequence shown here is derived from an EMBL/GenBank/DDBJ whole genome shotgun (WGS) entry which is preliminary data.</text>
</comment>
<gene>
    <name evidence="1" type="ORF">BCY89_07170</name>
</gene>
<dbReference type="RefSeq" id="WP_120334538.1">
    <property type="nucleotide sequence ID" value="NZ_CP070350.1"/>
</dbReference>
<protein>
    <recommendedName>
        <fullName evidence="3">Pectate lyase superfamily protein domain-containing protein</fullName>
    </recommendedName>
</protein>
<organism evidence="1 2">
    <name type="scientific">Sphingobacterium siyangense</name>
    <dbReference type="NCBI Taxonomy" id="459529"/>
    <lineage>
        <taxon>Bacteria</taxon>
        <taxon>Pseudomonadati</taxon>
        <taxon>Bacteroidota</taxon>
        <taxon>Sphingobacteriia</taxon>
        <taxon>Sphingobacteriales</taxon>
        <taxon>Sphingobacteriaceae</taxon>
        <taxon>Sphingobacterium</taxon>
    </lineage>
</organism>
<evidence type="ECO:0000313" key="2">
    <source>
        <dbReference type="Proteomes" id="UP000286402"/>
    </source>
</evidence>
<reference evidence="1 2" key="1">
    <citation type="submission" date="2016-07" db="EMBL/GenBank/DDBJ databases">
        <title>Genome analysis of Sphingobacterium siyangense T12B17.</title>
        <authorList>
            <person name="Xu D."/>
            <person name="Su Y."/>
            <person name="Zheng S."/>
        </authorList>
    </citation>
    <scope>NUCLEOTIDE SEQUENCE [LARGE SCALE GENOMIC DNA]</scope>
    <source>
        <strain evidence="1 2">T12B17</strain>
    </source>
</reference>
<accession>A0A420FP51</accession>
<dbReference type="EMBL" id="MCAQ01000023">
    <property type="protein sequence ID" value="RKF34740.1"/>
    <property type="molecule type" value="Genomic_DNA"/>
</dbReference>
<proteinExistence type="predicted"/>
<dbReference type="AlphaFoldDB" id="A0A420FP51"/>
<sequence>MTNQFLTKNTMAEMRGLSACEIMALQSGCCAGVELLGYYEKGDTPAPIVYYYVNPLTDPDPGVDDGGSVIEVQGSKFIHHFQVLYFSYFGALRDGVSDDSLCVKKVLTLIKENKCSKLIIEKGVYKITNQASTEFNNLEGIEILSEEGAHFLNDDFANDLITASATFVDNTATITTVVPHGFVDKLQVVLTDFSDPSYNGLYIITYKDINSFSYTLAATPTANAVGKTRRSNIDNTFLKLSNCKNCKIDLSFKGTIQNVAVQYRLGWVVIKLQDGCSNMSINLNTEGVSYGIYSGEYEKDRGNLTRSSLNVKSNNTGYPIALWKSGDFCTFNVEALDVHRCIYAAAVNNSSIKVVGKNYDVAGVLISIHDVDTTLYGCDNLDIQITDIGTDKTVQLPLVGKTRNTVAIYGYDKSGDVEIKNLNIDIKSVNAKYTTGLFVKTAAASHKVSNLNITGFIDRRKLTDEEIAYECTIGDDPDTVAGSYSNIVFHSWKVYNPVSGTTKPLVLKPRDLEGDIVFNDFHSNSPQIIAIPLHRSVVFPVSKLTAEGNPNGTIEGKLGDVYTNKIATTLDTSVFVKSNNSPNQGWYPMQPVIFGATINRPALSASNRGFSYYDTTIGKPVWWLGSSWLDLSLQNVSNLNTDVTLTQAYDTVIVDGTLANKNVNLPDVTLNRGKIFRIMKGDISTNTVSVNPMSGNKIGIQNTIKLHHRGSYLWIISTGYYWEIIGYNNVIYSTSTAALDKIYLNSTYPSTSYPIGTTIFFYNMNVLVTKVADNEWTSQAIDLVS</sequence>
<evidence type="ECO:0008006" key="3">
    <source>
        <dbReference type="Google" id="ProtNLM"/>
    </source>
</evidence>
<evidence type="ECO:0000313" key="1">
    <source>
        <dbReference type="EMBL" id="RKF34740.1"/>
    </source>
</evidence>
<keyword evidence="2" id="KW-1185">Reference proteome</keyword>
<dbReference type="Proteomes" id="UP000286402">
    <property type="component" value="Unassembled WGS sequence"/>
</dbReference>